<evidence type="ECO:0000256" key="1">
    <source>
        <dbReference type="SAM" id="MobiDB-lite"/>
    </source>
</evidence>
<dbReference type="RefSeq" id="WP_216374163.1">
    <property type="nucleotide sequence ID" value="NZ_JAGRYT010000001.1"/>
</dbReference>
<dbReference type="Proteomes" id="UP000686327">
    <property type="component" value="Unassembled WGS sequence"/>
</dbReference>
<gene>
    <name evidence="2" type="ORF">KC222_00200</name>
</gene>
<reference evidence="3" key="1">
    <citation type="submission" date="2023-07" db="EMBL/GenBank/DDBJ databases">
        <title>Cedecea davisae an AmpC producer and its therapeutic implications.</title>
        <authorList>
            <person name="Notter J."/>
        </authorList>
    </citation>
    <scope>NUCLEOTIDE SEQUENCE [LARGE SCALE GENOMIC DNA]</scope>
    <source>
        <strain evidence="3">1</strain>
    </source>
</reference>
<feature type="compositionally biased region" description="Basic residues" evidence="1">
    <location>
        <begin position="243"/>
        <end position="254"/>
    </location>
</feature>
<keyword evidence="3" id="KW-1185">Reference proteome</keyword>
<dbReference type="Pfam" id="PF05944">
    <property type="entry name" value="Phage_term_smal"/>
    <property type="match status" value="1"/>
</dbReference>
<keyword evidence="2" id="KW-0378">Hydrolase</keyword>
<feature type="region of interest" description="Disordered" evidence="1">
    <location>
        <begin position="209"/>
        <end position="254"/>
    </location>
</feature>
<keyword evidence="2" id="KW-0255">Endonuclease</keyword>
<comment type="caution">
    <text evidence="2">The sequence shown here is derived from an EMBL/GenBank/DDBJ whole genome shotgun (WGS) entry which is preliminary data.</text>
</comment>
<feature type="region of interest" description="Disordered" evidence="1">
    <location>
        <begin position="1"/>
        <end position="24"/>
    </location>
</feature>
<name>A0ABS6DB34_9ENTR</name>
<sequence length="254" mass="27647">MLSPARRHAMRVSASQAAQRESAPLRHATPYEQMLVKLAADRRTLKNIHSNEAKATKKAELLPFYLPWVTGVLENGTGAQDDILMTVMLWRLDAGQLAGALEIARYALRYNLATPDGHARTAPYMLAEEFALSAQRASDGGQSVDVPLLLDVLELVRDADMPDQVKARLHKVIGLALRDAGNPAAALEHLSRAVQLDRNAGVRKDIERLTRELNPKPAPTKTPPAAKAPASKTPAKKQDSAVKRGRGRPKKVAA</sequence>
<dbReference type="EMBL" id="JAGRYU010000002">
    <property type="protein sequence ID" value="MBU4680434.1"/>
    <property type="molecule type" value="Genomic_DNA"/>
</dbReference>
<feature type="compositionally biased region" description="Low complexity" evidence="1">
    <location>
        <begin position="223"/>
        <end position="233"/>
    </location>
</feature>
<keyword evidence="2" id="KW-0540">Nuclease</keyword>
<accession>A0ABS6DB34</accession>
<feature type="compositionally biased region" description="Basic residues" evidence="1">
    <location>
        <begin position="1"/>
        <end position="10"/>
    </location>
</feature>
<organism evidence="2 3">
    <name type="scientific">Cedecea davisae</name>
    <dbReference type="NCBI Taxonomy" id="158484"/>
    <lineage>
        <taxon>Bacteria</taxon>
        <taxon>Pseudomonadati</taxon>
        <taxon>Pseudomonadota</taxon>
        <taxon>Gammaproteobacteria</taxon>
        <taxon>Enterobacterales</taxon>
        <taxon>Enterobacteriaceae</taxon>
        <taxon>Cedecea</taxon>
    </lineage>
</organism>
<proteinExistence type="predicted"/>
<protein>
    <submittedName>
        <fullName evidence="2">Terminase endonuclease subunit</fullName>
    </submittedName>
</protein>
<evidence type="ECO:0000313" key="2">
    <source>
        <dbReference type="EMBL" id="MBU4680434.1"/>
    </source>
</evidence>
<evidence type="ECO:0000313" key="3">
    <source>
        <dbReference type="Proteomes" id="UP000686327"/>
    </source>
</evidence>
<dbReference type="InterPro" id="IPR010270">
    <property type="entry name" value="Phage_P2_GpM"/>
</dbReference>
<dbReference type="GO" id="GO:0004519">
    <property type="term" value="F:endonuclease activity"/>
    <property type="evidence" value="ECO:0007669"/>
    <property type="project" value="UniProtKB-KW"/>
</dbReference>